<keyword evidence="1" id="KW-0472">Membrane</keyword>
<dbReference type="Proteomes" id="UP000042527">
    <property type="component" value="Unassembled WGS sequence"/>
</dbReference>
<keyword evidence="4" id="KW-1185">Reference proteome</keyword>
<dbReference type="GeneID" id="57751807"/>
<reference evidence="2" key="2">
    <citation type="submission" date="2015-01" db="EMBL/GenBank/DDBJ databases">
        <authorList>
            <person name="Xiang T."/>
            <person name="Song Y."/>
            <person name="Huang L."/>
            <person name="Wang B."/>
            <person name="Wu P."/>
        </authorList>
    </citation>
    <scope>NUCLEOTIDE SEQUENCE [LARGE SCALE GENOMIC DNA]</scope>
    <source>
        <strain evidence="2">V1</strain>
    </source>
</reference>
<dbReference type="EMBL" id="CDNC01000022">
    <property type="protein sequence ID" value="CEM62100.1"/>
    <property type="molecule type" value="Genomic_DNA"/>
</dbReference>
<sequence>MKTKKRNTILFMIISTVFNILLSLGCIFFFWVLIILAAKLINPKILAALPIAFIAGLVLSFILYSRILRWAIKRFDLESKLESLFSKKKK</sequence>
<dbReference type="RefSeq" id="WP_024752886.1">
    <property type="nucleotide sequence ID" value="NZ_CDNC01000022.1"/>
</dbReference>
<feature type="transmembrane region" description="Helical" evidence="1">
    <location>
        <begin position="9"/>
        <end position="33"/>
    </location>
</feature>
<feature type="transmembrane region" description="Helical" evidence="1">
    <location>
        <begin position="45"/>
        <end position="64"/>
    </location>
</feature>
<evidence type="ECO:0000256" key="1">
    <source>
        <dbReference type="SAM" id="Phobius"/>
    </source>
</evidence>
<reference evidence="4" key="1">
    <citation type="submission" date="2015-01" db="EMBL/GenBank/DDBJ databases">
        <authorList>
            <person name="Manzoor Shahid"/>
            <person name="Zubair Saima"/>
        </authorList>
    </citation>
    <scope>NUCLEOTIDE SEQUENCE [LARGE SCALE GENOMIC DNA]</scope>
    <source>
        <strain evidence="4">V1</strain>
    </source>
</reference>
<accession>A0A0B7GYT4</accession>
<name>A0A0B7GYT4_TREPH</name>
<evidence type="ECO:0000313" key="4">
    <source>
        <dbReference type="Proteomes" id="UP000042527"/>
    </source>
</evidence>
<evidence type="ECO:0000313" key="2">
    <source>
        <dbReference type="EMBL" id="CEM62100.1"/>
    </source>
</evidence>
<evidence type="ECO:0008006" key="6">
    <source>
        <dbReference type="Google" id="ProtNLM"/>
    </source>
</evidence>
<organism evidence="2 4">
    <name type="scientific">Treponema phagedenis</name>
    <dbReference type="NCBI Taxonomy" id="162"/>
    <lineage>
        <taxon>Bacteria</taxon>
        <taxon>Pseudomonadati</taxon>
        <taxon>Spirochaetota</taxon>
        <taxon>Spirochaetia</taxon>
        <taxon>Spirochaetales</taxon>
        <taxon>Treponemataceae</taxon>
        <taxon>Treponema</taxon>
    </lineage>
</organism>
<dbReference type="EMBL" id="CP042817">
    <property type="protein sequence ID" value="QEJ99413.1"/>
    <property type="molecule type" value="Genomic_DNA"/>
</dbReference>
<keyword evidence="1" id="KW-1133">Transmembrane helix</keyword>
<reference evidence="3 5" key="3">
    <citation type="submission" date="2019-08" db="EMBL/GenBank/DDBJ databases">
        <authorList>
            <person name="Kuhnert P."/>
        </authorList>
    </citation>
    <scope>NUCLEOTIDE SEQUENCE [LARGE SCALE GENOMIC DNA]</scope>
    <source>
        <strain evidence="3 5">B36.5</strain>
    </source>
</reference>
<dbReference type="AlphaFoldDB" id="A0A0B7GYT4"/>
<gene>
    <name evidence="3" type="ORF">FUT82_16410</name>
    <name evidence="2" type="ORF">TPHV1_290017</name>
</gene>
<evidence type="ECO:0000313" key="3">
    <source>
        <dbReference type="EMBL" id="QEJ99413.1"/>
    </source>
</evidence>
<dbReference type="PROSITE" id="PS51257">
    <property type="entry name" value="PROKAR_LIPOPROTEIN"/>
    <property type="match status" value="1"/>
</dbReference>
<dbReference type="Proteomes" id="UP000323594">
    <property type="component" value="Chromosome"/>
</dbReference>
<protein>
    <recommendedName>
        <fullName evidence="6">Leader peptide processing enzyme</fullName>
    </recommendedName>
</protein>
<keyword evidence="1" id="KW-0812">Transmembrane</keyword>
<proteinExistence type="predicted"/>
<evidence type="ECO:0000313" key="5">
    <source>
        <dbReference type="Proteomes" id="UP000323594"/>
    </source>
</evidence>